<evidence type="ECO:0000256" key="1">
    <source>
        <dbReference type="SAM" id="Phobius"/>
    </source>
</evidence>
<dbReference type="Proteomes" id="UP000003053">
    <property type="component" value="Unassembled WGS sequence"/>
</dbReference>
<evidence type="ECO:0000313" key="4">
    <source>
        <dbReference type="Proteomes" id="UP000003053"/>
    </source>
</evidence>
<dbReference type="NCBIfam" id="TIGR02226">
    <property type="entry name" value="two_anch"/>
    <property type="match status" value="1"/>
</dbReference>
<gene>
    <name evidence="3" type="ORF">PI23P_09200</name>
</gene>
<dbReference type="PANTHER" id="PTHR37464:SF1">
    <property type="entry name" value="BLL2463 PROTEIN"/>
    <property type="match status" value="1"/>
</dbReference>
<dbReference type="Pfam" id="PF07584">
    <property type="entry name" value="BatA"/>
    <property type="match status" value="1"/>
</dbReference>
<keyword evidence="4" id="KW-1185">Reference proteome</keyword>
<dbReference type="PANTHER" id="PTHR37464">
    <property type="entry name" value="BLL2463 PROTEIN"/>
    <property type="match status" value="1"/>
</dbReference>
<dbReference type="InterPro" id="IPR011933">
    <property type="entry name" value="Double_TM_dom"/>
</dbReference>
<dbReference type="eggNOG" id="COG2304">
    <property type="taxonomic scope" value="Bacteria"/>
</dbReference>
<dbReference type="STRING" id="313594.PI23P_09200"/>
<sequence length="644" mass="74071">MQFKNPEVLYFLALLIIPILVYLFQLQKFIKVPFTNVAFLQTIQQQTRKSSRLKKWLILGIRLLLFTSIVFAFSRPYLSADNPDEKQPYFIYLDTSLSTDTRGEKGNLLKIAAQEIVENITLNNRYSLLTNTNFYKDLNTTELKKILLSVENSPLKLDLKTVFLKIKQENKIKTKTLHRNILISDFQSSSENKFTNVTTDFTAIQLVGTKKDNISIDSVYISNKNGDHFTVHGLIKNQGSKKENVPIALFNGNELRGKQSFQIEKNTTKEIEFIVYQTGDFLGKLEITFSDTFLFDNSYFFSLNTKNINVLSIGKTASFLSKIYTEAPFKYQHRSPNKVDYNTLQKQQLIVLNELEIIPEILAKDLKKFYQNGGSLVLIPSEKLVLQSYNAFLKSLNFGKIETPTKDTLKITAINYTHPIFKNVFTKRITNFQYPIARSYSPISGSQSKILSFENNTAFISQMDNSKVYYVASALNTNNSNFASAPLIVPIFYNFGTLSAQYPKLAYCIGKENMFEIETVLNKDEILTITNTQNSFIPSQRTFQKKVMITTKEQPQKAGFYTVLNEGIKIQDLAYNNPPEESLLKFLDFNKLRNAKNITIAASIKDVFDKIDKNNEVHWLWKWFLILAIVSLFLEILILKFYTL</sequence>
<organism evidence="3 4">
    <name type="scientific">Polaribacter irgensii 23-P</name>
    <dbReference type="NCBI Taxonomy" id="313594"/>
    <lineage>
        <taxon>Bacteria</taxon>
        <taxon>Pseudomonadati</taxon>
        <taxon>Bacteroidota</taxon>
        <taxon>Flavobacteriia</taxon>
        <taxon>Flavobacteriales</taxon>
        <taxon>Flavobacteriaceae</taxon>
    </lineage>
</organism>
<keyword evidence="1" id="KW-0472">Membrane</keyword>
<dbReference type="RefSeq" id="WP_004570460.1">
    <property type="nucleotide sequence ID" value="NZ_CH724148.1"/>
</dbReference>
<reference evidence="3 4" key="1">
    <citation type="submission" date="2006-02" db="EMBL/GenBank/DDBJ databases">
        <authorList>
            <person name="Murray A."/>
            <person name="Staley J."/>
            <person name="Ferriera S."/>
            <person name="Johnson J."/>
            <person name="Kravitz S."/>
            <person name="Halpern A."/>
            <person name="Remington K."/>
            <person name="Beeson K."/>
            <person name="Tran B."/>
            <person name="Rogers Y.-H."/>
            <person name="Friedman R."/>
            <person name="Venter J.C."/>
        </authorList>
    </citation>
    <scope>NUCLEOTIDE SEQUENCE [LARGE SCALE GENOMIC DNA]</scope>
    <source>
        <strain evidence="3 4">23-P</strain>
    </source>
</reference>
<dbReference type="InterPro" id="IPR024163">
    <property type="entry name" value="Aerotolerance_reg_N"/>
</dbReference>
<feature type="transmembrane region" description="Helical" evidence="1">
    <location>
        <begin position="619"/>
        <end position="642"/>
    </location>
</feature>
<keyword evidence="1" id="KW-1133">Transmembrane helix</keyword>
<dbReference type="HOGENOM" id="CLU_017817_1_0_10"/>
<evidence type="ECO:0000259" key="2">
    <source>
        <dbReference type="Pfam" id="PF07584"/>
    </source>
</evidence>
<protein>
    <recommendedName>
        <fullName evidence="2">Aerotolerance regulator N-terminal domain-containing protein</fullName>
    </recommendedName>
</protein>
<evidence type="ECO:0000313" key="3">
    <source>
        <dbReference type="EMBL" id="EAR12792.1"/>
    </source>
</evidence>
<accession>A4C049</accession>
<proteinExistence type="predicted"/>
<comment type="caution">
    <text evidence="3">The sequence shown here is derived from an EMBL/GenBank/DDBJ whole genome shotgun (WGS) entry which is preliminary data.</text>
</comment>
<dbReference type="OrthoDB" id="9810200at2"/>
<feature type="transmembrane region" description="Helical" evidence="1">
    <location>
        <begin position="6"/>
        <end position="24"/>
    </location>
</feature>
<dbReference type="EMBL" id="AAOG01000002">
    <property type="protein sequence ID" value="EAR12792.1"/>
    <property type="molecule type" value="Genomic_DNA"/>
</dbReference>
<dbReference type="AlphaFoldDB" id="A4C049"/>
<keyword evidence="1" id="KW-0812">Transmembrane</keyword>
<feature type="domain" description="Aerotolerance regulator N-terminal" evidence="2">
    <location>
        <begin position="1"/>
        <end position="76"/>
    </location>
</feature>
<name>A4C049_9FLAO</name>